<keyword evidence="4 13" id="KW-0004">4Fe-4S</keyword>
<dbReference type="InterPro" id="IPR010722">
    <property type="entry name" value="BATS_dom"/>
</dbReference>
<dbReference type="GO" id="GO:0009102">
    <property type="term" value="P:biotin biosynthetic process"/>
    <property type="evidence" value="ECO:0007669"/>
    <property type="project" value="UniProtKB-UniRule"/>
</dbReference>
<keyword evidence="8 13" id="KW-0479">Metal-binding</keyword>
<dbReference type="SUPFAM" id="SSF102114">
    <property type="entry name" value="Radical SAM enzymes"/>
    <property type="match status" value="1"/>
</dbReference>
<reference evidence="18" key="1">
    <citation type="submission" date="2017-04" db="EMBL/GenBank/DDBJ databases">
        <authorList>
            <person name="Varghese N."/>
            <person name="Submissions S."/>
        </authorList>
    </citation>
    <scope>NUCLEOTIDE SEQUENCE [LARGE SCALE GENOMIC DNA]</scope>
    <source>
        <strain evidence="18">RKEM611</strain>
    </source>
</reference>
<feature type="binding site" evidence="13 14">
    <location>
        <position position="139"/>
    </location>
    <ligand>
        <name>[2Fe-2S] cluster</name>
        <dbReference type="ChEBI" id="CHEBI:190135"/>
    </ligand>
</feature>
<dbReference type="SMART" id="SM00876">
    <property type="entry name" value="BATS"/>
    <property type="match status" value="1"/>
</dbReference>
<evidence type="ECO:0000256" key="14">
    <source>
        <dbReference type="PIRSR" id="PIRSR001619-1"/>
    </source>
</evidence>
<dbReference type="SFLD" id="SFLDG01060">
    <property type="entry name" value="BATS_domain_containing"/>
    <property type="match status" value="1"/>
</dbReference>
<dbReference type="CDD" id="cd01335">
    <property type="entry name" value="Radical_SAM"/>
    <property type="match status" value="1"/>
</dbReference>
<dbReference type="EC" id="2.8.1.6" evidence="3 13"/>
<feature type="binding site" evidence="13 14">
    <location>
        <position position="199"/>
    </location>
    <ligand>
        <name>[2Fe-2S] cluster</name>
        <dbReference type="ChEBI" id="CHEBI:190135"/>
    </ligand>
</feature>
<dbReference type="EMBL" id="FWZT01000010">
    <property type="protein sequence ID" value="SMF33577.1"/>
    <property type="molecule type" value="Genomic_DNA"/>
</dbReference>
<dbReference type="Pfam" id="PF06968">
    <property type="entry name" value="BATS"/>
    <property type="match status" value="1"/>
</dbReference>
<keyword evidence="5 13" id="KW-0808">Transferase</keyword>
<evidence type="ECO:0000256" key="9">
    <source>
        <dbReference type="ARBA" id="ARBA00022756"/>
    </source>
</evidence>
<comment type="cofactor">
    <cofactor evidence="13">
        <name>[2Fe-2S] cluster</name>
        <dbReference type="ChEBI" id="CHEBI:190135"/>
    </cofactor>
    <text evidence="13">Binds 1 [2Fe-2S] cluster. The cluster is coordinated with 3 cysteines and 1 arginine.</text>
</comment>
<dbReference type="InterPro" id="IPR007197">
    <property type="entry name" value="rSAM"/>
</dbReference>
<keyword evidence="18" id="KW-1185">Reference proteome</keyword>
<evidence type="ECO:0000256" key="11">
    <source>
        <dbReference type="ARBA" id="ARBA00023014"/>
    </source>
</evidence>
<dbReference type="PROSITE" id="PS51918">
    <property type="entry name" value="RADICAL_SAM"/>
    <property type="match status" value="1"/>
</dbReference>
<dbReference type="InterPro" id="IPR002684">
    <property type="entry name" value="Biotin_synth/BioAB"/>
</dbReference>
<comment type="similarity">
    <text evidence="2 13">Belongs to the radical SAM superfamily. Biotin synthase family.</text>
</comment>
<keyword evidence="11 13" id="KW-0411">Iron-sulfur</keyword>
<keyword evidence="9 13" id="KW-0093">Biotin biosynthesis</keyword>
<feature type="region of interest" description="Disordered" evidence="15">
    <location>
        <begin position="322"/>
        <end position="344"/>
    </location>
</feature>
<evidence type="ECO:0000256" key="8">
    <source>
        <dbReference type="ARBA" id="ARBA00022723"/>
    </source>
</evidence>
<dbReference type="PANTHER" id="PTHR22976">
    <property type="entry name" value="BIOTIN SYNTHASE"/>
    <property type="match status" value="1"/>
</dbReference>
<dbReference type="STRING" id="1513793.SAMN06296036_11095"/>
<evidence type="ECO:0000256" key="5">
    <source>
        <dbReference type="ARBA" id="ARBA00022679"/>
    </source>
</evidence>
<evidence type="ECO:0000256" key="2">
    <source>
        <dbReference type="ARBA" id="ARBA00010765"/>
    </source>
</evidence>
<keyword evidence="7 13" id="KW-0001">2Fe-2S</keyword>
<evidence type="ECO:0000259" key="16">
    <source>
        <dbReference type="PROSITE" id="PS51918"/>
    </source>
</evidence>
<feature type="domain" description="Radical SAM core" evidence="16">
    <location>
        <begin position="47"/>
        <end position="276"/>
    </location>
</feature>
<dbReference type="PANTHER" id="PTHR22976:SF2">
    <property type="entry name" value="BIOTIN SYNTHASE, MITOCHONDRIAL"/>
    <property type="match status" value="1"/>
</dbReference>
<dbReference type="InterPro" id="IPR024177">
    <property type="entry name" value="Biotin_synthase"/>
</dbReference>
<dbReference type="RefSeq" id="WP_132320820.1">
    <property type="nucleotide sequence ID" value="NZ_FWZT01000010.1"/>
</dbReference>
<gene>
    <name evidence="13" type="primary">bioB</name>
    <name evidence="17" type="ORF">SAMN06296036_11095</name>
</gene>
<comment type="subunit">
    <text evidence="13">Homodimer.</text>
</comment>
<organism evidence="17 18">
    <name type="scientific">Pseudobacteriovorax antillogorgiicola</name>
    <dbReference type="NCBI Taxonomy" id="1513793"/>
    <lineage>
        <taxon>Bacteria</taxon>
        <taxon>Pseudomonadati</taxon>
        <taxon>Bdellovibrionota</taxon>
        <taxon>Oligoflexia</taxon>
        <taxon>Oligoflexales</taxon>
        <taxon>Pseudobacteriovoracaceae</taxon>
        <taxon>Pseudobacteriovorax</taxon>
    </lineage>
</organism>
<feature type="binding site" evidence="13 14">
    <location>
        <position position="66"/>
    </location>
    <ligand>
        <name>[4Fe-4S] cluster</name>
        <dbReference type="ChEBI" id="CHEBI:49883"/>
        <note>4Fe-4S-S-AdoMet</note>
    </ligand>
</feature>
<accession>A0A1Y6C2L3</accession>
<evidence type="ECO:0000256" key="1">
    <source>
        <dbReference type="ARBA" id="ARBA00004942"/>
    </source>
</evidence>
<proteinExistence type="inferred from homology"/>
<dbReference type="InterPro" id="IPR013785">
    <property type="entry name" value="Aldolase_TIM"/>
</dbReference>
<dbReference type="FunFam" id="3.20.20.70:FF:000011">
    <property type="entry name" value="Biotin synthase"/>
    <property type="match status" value="1"/>
</dbReference>
<comment type="function">
    <text evidence="13">Catalyzes the conversion of dethiobiotin (DTB) to biotin by the insertion of a sulfur atom into dethiobiotin via a radical-based mechanism.</text>
</comment>
<comment type="cofactor">
    <cofactor evidence="13 14">
        <name>[4Fe-4S] cluster</name>
        <dbReference type="ChEBI" id="CHEBI:49883"/>
    </cofactor>
    <text evidence="13 14">Binds 1 [4Fe-4S] cluster. The cluster is coordinated with 3 cysteines and an exchangeable S-adenosyl-L-methionine.</text>
</comment>
<dbReference type="GO" id="GO:0051537">
    <property type="term" value="F:2 iron, 2 sulfur cluster binding"/>
    <property type="evidence" value="ECO:0007669"/>
    <property type="project" value="UniProtKB-KW"/>
</dbReference>
<dbReference type="UniPathway" id="UPA00078">
    <property type="reaction ID" value="UER00162"/>
</dbReference>
<evidence type="ECO:0000256" key="6">
    <source>
        <dbReference type="ARBA" id="ARBA00022691"/>
    </source>
</evidence>
<keyword evidence="6 13" id="KW-0949">S-adenosyl-L-methionine</keyword>
<dbReference type="SMART" id="SM00729">
    <property type="entry name" value="Elp3"/>
    <property type="match status" value="1"/>
</dbReference>
<evidence type="ECO:0000256" key="4">
    <source>
        <dbReference type="ARBA" id="ARBA00022485"/>
    </source>
</evidence>
<dbReference type="Proteomes" id="UP000192907">
    <property type="component" value="Unassembled WGS sequence"/>
</dbReference>
<feature type="binding site" evidence="13 14">
    <location>
        <position position="62"/>
    </location>
    <ligand>
        <name>[4Fe-4S] cluster</name>
        <dbReference type="ChEBI" id="CHEBI:49883"/>
        <note>4Fe-4S-S-AdoMet</note>
    </ligand>
</feature>
<dbReference type="GO" id="GO:0051539">
    <property type="term" value="F:4 iron, 4 sulfur cluster binding"/>
    <property type="evidence" value="ECO:0007669"/>
    <property type="project" value="UniProtKB-KW"/>
</dbReference>
<evidence type="ECO:0000256" key="13">
    <source>
        <dbReference type="HAMAP-Rule" id="MF_01694"/>
    </source>
</evidence>
<evidence type="ECO:0000256" key="15">
    <source>
        <dbReference type="SAM" id="MobiDB-lite"/>
    </source>
</evidence>
<dbReference type="InterPro" id="IPR058240">
    <property type="entry name" value="rSAM_sf"/>
</dbReference>
<dbReference type="SFLD" id="SFLDG01278">
    <property type="entry name" value="biotin_synthase_like"/>
    <property type="match status" value="1"/>
</dbReference>
<comment type="cofactor">
    <cofactor evidence="14">
        <name>[2Fe-2S] cluster</name>
        <dbReference type="ChEBI" id="CHEBI:190135"/>
    </cofactor>
    <text evidence="14">Binds 1 [2Fe-2S] cluster. The cluster is coordinated with 3 cysteines and 1 arginine.</text>
</comment>
<protein>
    <recommendedName>
        <fullName evidence="3 13">Biotin synthase</fullName>
        <ecNumber evidence="3 13">2.8.1.6</ecNumber>
    </recommendedName>
</protein>
<dbReference type="InterPro" id="IPR006638">
    <property type="entry name" value="Elp3/MiaA/NifB-like_rSAM"/>
</dbReference>
<name>A0A1Y6C2L3_9BACT</name>
<comment type="catalytic activity">
    <reaction evidence="12 13">
        <text>(4R,5S)-dethiobiotin + (sulfur carrier)-SH + 2 reduced [2Fe-2S]-[ferredoxin] + 2 S-adenosyl-L-methionine = (sulfur carrier)-H + biotin + 2 5'-deoxyadenosine + 2 L-methionine + 2 oxidized [2Fe-2S]-[ferredoxin]</text>
        <dbReference type="Rhea" id="RHEA:22060"/>
        <dbReference type="Rhea" id="RHEA-COMP:10000"/>
        <dbReference type="Rhea" id="RHEA-COMP:10001"/>
        <dbReference type="Rhea" id="RHEA-COMP:14737"/>
        <dbReference type="Rhea" id="RHEA-COMP:14739"/>
        <dbReference type="ChEBI" id="CHEBI:17319"/>
        <dbReference type="ChEBI" id="CHEBI:29917"/>
        <dbReference type="ChEBI" id="CHEBI:33737"/>
        <dbReference type="ChEBI" id="CHEBI:33738"/>
        <dbReference type="ChEBI" id="CHEBI:57586"/>
        <dbReference type="ChEBI" id="CHEBI:57844"/>
        <dbReference type="ChEBI" id="CHEBI:59789"/>
        <dbReference type="ChEBI" id="CHEBI:64428"/>
        <dbReference type="ChEBI" id="CHEBI:149473"/>
        <dbReference type="EC" id="2.8.1.6"/>
    </reaction>
</comment>
<evidence type="ECO:0000313" key="18">
    <source>
        <dbReference type="Proteomes" id="UP000192907"/>
    </source>
</evidence>
<dbReference type="Gene3D" id="3.20.20.70">
    <property type="entry name" value="Aldolase class I"/>
    <property type="match status" value="1"/>
</dbReference>
<dbReference type="PIRSF" id="PIRSF001619">
    <property type="entry name" value="Biotin_synth"/>
    <property type="match status" value="1"/>
</dbReference>
<dbReference type="NCBIfam" id="TIGR00433">
    <property type="entry name" value="bioB"/>
    <property type="match status" value="1"/>
</dbReference>
<evidence type="ECO:0000256" key="3">
    <source>
        <dbReference type="ARBA" id="ARBA00012236"/>
    </source>
</evidence>
<evidence type="ECO:0000313" key="17">
    <source>
        <dbReference type="EMBL" id="SMF33577.1"/>
    </source>
</evidence>
<dbReference type="SFLD" id="SFLDS00029">
    <property type="entry name" value="Radical_SAM"/>
    <property type="match status" value="1"/>
</dbReference>
<feature type="binding site" evidence="13 14">
    <location>
        <position position="106"/>
    </location>
    <ligand>
        <name>[2Fe-2S] cluster</name>
        <dbReference type="ChEBI" id="CHEBI:190135"/>
    </ligand>
</feature>
<comment type="pathway">
    <text evidence="1 13">Cofactor biosynthesis; biotin biosynthesis; biotin from 7,8-diaminononanoate: step 2/2.</text>
</comment>
<dbReference type="Pfam" id="PF04055">
    <property type="entry name" value="Radical_SAM"/>
    <property type="match status" value="1"/>
</dbReference>
<dbReference type="AlphaFoldDB" id="A0A1Y6C2L3"/>
<evidence type="ECO:0000256" key="10">
    <source>
        <dbReference type="ARBA" id="ARBA00023004"/>
    </source>
</evidence>
<feature type="binding site" evidence="13 14">
    <location>
        <position position="271"/>
    </location>
    <ligand>
        <name>[2Fe-2S] cluster</name>
        <dbReference type="ChEBI" id="CHEBI:190135"/>
    </ligand>
</feature>
<dbReference type="OrthoDB" id="9786826at2"/>
<sequence>MLDTQELSKGLPRYDFSREEIRAIYQLPFPQLIHLAQTVHQKHFRPDEVQISTLLSIKTGGCKENCAYCPQSAHYQTGVDAHGLLDVEQIRGAAQRAKDSGSSRFCMGAAWRSPPKKGPQFERVLEAVKEVRSMGLEVCTTLGMLDEEQADQLAEAGVYAYNHNLDTSPEFYGDIISTRTYQDRLNTLDNVRKAGMTVCCGGIVGMGETVDDRIGLLHQLSSLNPHPESVPVNLLVKVEGTPLAEEGDIDTFEMVRTIATACIIMPESRVRLSAGRTQMSDEAQALCFVAGASSIFSGDKLLTTPNPGDDRDQSLLQRLGMRPKPTAVAEEESNYDCDNGVALH</sequence>
<dbReference type="GO" id="GO:0005506">
    <property type="term" value="F:iron ion binding"/>
    <property type="evidence" value="ECO:0007669"/>
    <property type="project" value="UniProtKB-UniRule"/>
</dbReference>
<dbReference type="GO" id="GO:0004076">
    <property type="term" value="F:biotin synthase activity"/>
    <property type="evidence" value="ECO:0007669"/>
    <property type="project" value="UniProtKB-UniRule"/>
</dbReference>
<evidence type="ECO:0000256" key="7">
    <source>
        <dbReference type="ARBA" id="ARBA00022714"/>
    </source>
</evidence>
<dbReference type="HAMAP" id="MF_01694">
    <property type="entry name" value="BioB"/>
    <property type="match status" value="1"/>
</dbReference>
<dbReference type="SFLD" id="SFLDF00272">
    <property type="entry name" value="biotin_synthase"/>
    <property type="match status" value="1"/>
</dbReference>
<evidence type="ECO:0000256" key="12">
    <source>
        <dbReference type="ARBA" id="ARBA00051157"/>
    </source>
</evidence>
<keyword evidence="10 13" id="KW-0408">Iron</keyword>
<feature type="binding site" evidence="13 14">
    <location>
        <position position="69"/>
    </location>
    <ligand>
        <name>[4Fe-4S] cluster</name>
        <dbReference type="ChEBI" id="CHEBI:49883"/>
        <note>4Fe-4S-S-AdoMet</note>
    </ligand>
</feature>